<dbReference type="InterPro" id="IPR032861">
    <property type="entry name" value="TAXi_N"/>
</dbReference>
<accession>A0AAW1NA80</accession>
<evidence type="ECO:0000256" key="3">
    <source>
        <dbReference type="ARBA" id="ARBA00022801"/>
    </source>
</evidence>
<keyword evidence="2" id="KW-0645">Protease</keyword>
<proteinExistence type="inferred from homology"/>
<name>A0AAW1NA80_SAPOF</name>
<dbReference type="GO" id="GO:0005576">
    <property type="term" value="C:extracellular region"/>
    <property type="evidence" value="ECO:0007669"/>
    <property type="project" value="TreeGrafter"/>
</dbReference>
<dbReference type="Pfam" id="PF14541">
    <property type="entry name" value="TAXi_C"/>
    <property type="match status" value="1"/>
</dbReference>
<evidence type="ECO:0008006" key="8">
    <source>
        <dbReference type="Google" id="ProtNLM"/>
    </source>
</evidence>
<reference evidence="6" key="1">
    <citation type="submission" date="2024-03" db="EMBL/GenBank/DDBJ databases">
        <title>WGS assembly of Saponaria officinalis var. Norfolk2.</title>
        <authorList>
            <person name="Jenkins J."/>
            <person name="Shu S."/>
            <person name="Grimwood J."/>
            <person name="Barry K."/>
            <person name="Goodstein D."/>
            <person name="Schmutz J."/>
            <person name="Leebens-Mack J."/>
            <person name="Osbourn A."/>
        </authorList>
    </citation>
    <scope>NUCLEOTIDE SEQUENCE [LARGE SCALE GENOMIC DNA]</scope>
    <source>
        <strain evidence="6">JIC</strain>
    </source>
</reference>
<dbReference type="InterPro" id="IPR021109">
    <property type="entry name" value="Peptidase_aspartic_dom_sf"/>
</dbReference>
<evidence type="ECO:0000256" key="1">
    <source>
        <dbReference type="ARBA" id="ARBA00007447"/>
    </source>
</evidence>
<dbReference type="InterPro" id="IPR032799">
    <property type="entry name" value="TAXi_C"/>
</dbReference>
<feature type="domain" description="Xylanase inhibitor N-terminal" evidence="5">
    <location>
        <begin position="33"/>
        <end position="143"/>
    </location>
</feature>
<evidence type="ECO:0000256" key="2">
    <source>
        <dbReference type="ARBA" id="ARBA00022670"/>
    </source>
</evidence>
<dbReference type="Gene3D" id="2.40.70.10">
    <property type="entry name" value="Acid Proteases"/>
    <property type="match status" value="2"/>
</dbReference>
<dbReference type="Pfam" id="PF14543">
    <property type="entry name" value="TAXi_N"/>
    <property type="match status" value="1"/>
</dbReference>
<dbReference type="PANTHER" id="PTHR47967">
    <property type="entry name" value="OS07G0603500 PROTEIN-RELATED"/>
    <property type="match status" value="1"/>
</dbReference>
<comment type="similarity">
    <text evidence="1">Belongs to the peptidase A1 family.</text>
</comment>
<sequence>MENYIKMSNAKLKFLRMSIVSKNKSSIYNPTSKFYYLYLDTASDIIWTQCEAARDKHFHQIDPLFPASRSSTYRPFSCISCPPGSKCEDNVCIMKSNYEDGAQLSSIVALEVFTFATEGGHNQSIPYIIFGCGIDMGNFEEGNDVLPGTVIGLMSTPIFRYKHFRQYYLTLEDISVDSRKLNIHPYHFRIKNDGSGTTLTYIIKEAYMIFKKAVRDFIKLNNNNVHEMRNPELRSDLCYRHYKKPKTVNIPTVTFHFSNNANYVIPNTDTFYVTTSKDHKDMYCMNFLPDDEMSCLGVFHQANKRIIYDTRNSLLLFTPVDCSREN</sequence>
<dbReference type="GO" id="GO:0008233">
    <property type="term" value="F:peptidase activity"/>
    <property type="evidence" value="ECO:0007669"/>
    <property type="project" value="UniProtKB-KW"/>
</dbReference>
<evidence type="ECO:0000259" key="5">
    <source>
        <dbReference type="Pfam" id="PF14543"/>
    </source>
</evidence>
<comment type="caution">
    <text evidence="6">The sequence shown here is derived from an EMBL/GenBank/DDBJ whole genome shotgun (WGS) entry which is preliminary data.</text>
</comment>
<dbReference type="InterPro" id="IPR051708">
    <property type="entry name" value="Plant_Aspart_Prot_A1"/>
</dbReference>
<feature type="domain" description="Xylanase inhibitor C-terminal" evidence="4">
    <location>
        <begin position="166"/>
        <end position="318"/>
    </location>
</feature>
<dbReference type="GO" id="GO:0006508">
    <property type="term" value="P:proteolysis"/>
    <property type="evidence" value="ECO:0007669"/>
    <property type="project" value="UniProtKB-KW"/>
</dbReference>
<dbReference type="Proteomes" id="UP001443914">
    <property type="component" value="Unassembled WGS sequence"/>
</dbReference>
<organism evidence="6 7">
    <name type="scientific">Saponaria officinalis</name>
    <name type="common">Common soapwort</name>
    <name type="synonym">Lychnis saponaria</name>
    <dbReference type="NCBI Taxonomy" id="3572"/>
    <lineage>
        <taxon>Eukaryota</taxon>
        <taxon>Viridiplantae</taxon>
        <taxon>Streptophyta</taxon>
        <taxon>Embryophyta</taxon>
        <taxon>Tracheophyta</taxon>
        <taxon>Spermatophyta</taxon>
        <taxon>Magnoliopsida</taxon>
        <taxon>eudicotyledons</taxon>
        <taxon>Gunneridae</taxon>
        <taxon>Pentapetalae</taxon>
        <taxon>Caryophyllales</taxon>
        <taxon>Caryophyllaceae</taxon>
        <taxon>Caryophylleae</taxon>
        <taxon>Saponaria</taxon>
    </lineage>
</organism>
<dbReference type="SUPFAM" id="SSF50630">
    <property type="entry name" value="Acid proteases"/>
    <property type="match status" value="1"/>
</dbReference>
<keyword evidence="7" id="KW-1185">Reference proteome</keyword>
<dbReference type="AlphaFoldDB" id="A0AAW1NA80"/>
<dbReference type="EMBL" id="JBDFQZ010000001">
    <property type="protein sequence ID" value="KAK9757371.1"/>
    <property type="molecule type" value="Genomic_DNA"/>
</dbReference>
<evidence type="ECO:0000313" key="6">
    <source>
        <dbReference type="EMBL" id="KAK9757371.1"/>
    </source>
</evidence>
<keyword evidence="3" id="KW-0378">Hydrolase</keyword>
<gene>
    <name evidence="6" type="ORF">RND81_01G157900</name>
</gene>
<protein>
    <recommendedName>
        <fullName evidence="8">Peptidase A1 domain-containing protein</fullName>
    </recommendedName>
</protein>
<evidence type="ECO:0000259" key="4">
    <source>
        <dbReference type="Pfam" id="PF14541"/>
    </source>
</evidence>
<evidence type="ECO:0000313" key="7">
    <source>
        <dbReference type="Proteomes" id="UP001443914"/>
    </source>
</evidence>
<dbReference type="PANTHER" id="PTHR47967:SF128">
    <property type="entry name" value="ASPARTIC PROTEINASE CDR1-LIKE"/>
    <property type="match status" value="1"/>
</dbReference>